<dbReference type="Proteomes" id="UP000622166">
    <property type="component" value="Unassembled WGS sequence"/>
</dbReference>
<comment type="caution">
    <text evidence="8">The sequence shown here is derived from an EMBL/GenBank/DDBJ whole genome shotgun (WGS) entry which is preliminary data.</text>
</comment>
<evidence type="ECO:0000256" key="7">
    <source>
        <dbReference type="SAM" id="MobiDB-lite"/>
    </source>
</evidence>
<keyword evidence="9" id="KW-1185">Reference proteome</keyword>
<dbReference type="Gene3D" id="3.90.640.10">
    <property type="entry name" value="Actin, Chain A, domain 4"/>
    <property type="match status" value="1"/>
</dbReference>
<reference evidence="8" key="2">
    <citation type="submission" date="2020-09" db="EMBL/GenBank/DDBJ databases">
        <authorList>
            <person name="Sun Q."/>
            <person name="Ohkuma M."/>
        </authorList>
    </citation>
    <scope>NUCLEOTIDE SEQUENCE</scope>
    <source>
        <strain evidence="8">JCM 4815</strain>
    </source>
</reference>
<evidence type="ECO:0000256" key="5">
    <source>
        <dbReference type="ARBA" id="ARBA00023186"/>
    </source>
</evidence>
<evidence type="ECO:0000256" key="4">
    <source>
        <dbReference type="ARBA" id="ARBA00023016"/>
    </source>
</evidence>
<dbReference type="InterPro" id="IPR011053">
    <property type="entry name" value="Single_hybrid_motif"/>
</dbReference>
<feature type="compositionally biased region" description="Basic and acidic residues" evidence="7">
    <location>
        <begin position="492"/>
        <end position="505"/>
    </location>
</feature>
<dbReference type="Gene3D" id="3.30.420.40">
    <property type="match status" value="2"/>
</dbReference>
<dbReference type="Pfam" id="PF00012">
    <property type="entry name" value="HSP70"/>
    <property type="match status" value="1"/>
</dbReference>
<dbReference type="PRINTS" id="PR00301">
    <property type="entry name" value="HEATSHOCK70"/>
</dbReference>
<evidence type="ECO:0000256" key="1">
    <source>
        <dbReference type="ARBA" id="ARBA00007381"/>
    </source>
</evidence>
<dbReference type="InterPro" id="IPR043129">
    <property type="entry name" value="ATPase_NBD"/>
</dbReference>
<evidence type="ECO:0000256" key="3">
    <source>
        <dbReference type="ARBA" id="ARBA00022840"/>
    </source>
</evidence>
<dbReference type="Gene3D" id="2.40.50.100">
    <property type="match status" value="1"/>
</dbReference>
<keyword evidence="4" id="KW-0346">Stress response</keyword>
<dbReference type="InterPro" id="IPR018181">
    <property type="entry name" value="Heat_shock_70_CS"/>
</dbReference>
<evidence type="ECO:0000256" key="2">
    <source>
        <dbReference type="ARBA" id="ARBA00022741"/>
    </source>
</evidence>
<dbReference type="EMBL" id="BMVW01000002">
    <property type="protein sequence ID" value="GGY99358.1"/>
    <property type="molecule type" value="Genomic_DNA"/>
</dbReference>
<name>A0A918PDP1_9ACTN</name>
<dbReference type="GO" id="GO:0140662">
    <property type="term" value="F:ATP-dependent protein folding chaperone"/>
    <property type="evidence" value="ECO:0007669"/>
    <property type="project" value="InterPro"/>
</dbReference>
<proteinExistence type="inferred from homology"/>
<dbReference type="SUPFAM" id="SSF53067">
    <property type="entry name" value="Actin-like ATPase domain"/>
    <property type="match status" value="2"/>
</dbReference>
<feature type="region of interest" description="Disordered" evidence="7">
    <location>
        <begin position="481"/>
        <end position="505"/>
    </location>
</feature>
<evidence type="ECO:0000256" key="6">
    <source>
        <dbReference type="RuleBase" id="RU003322"/>
    </source>
</evidence>
<accession>A0A918PDP1</accession>
<dbReference type="SUPFAM" id="SSF51230">
    <property type="entry name" value="Single hybrid motif"/>
    <property type="match status" value="1"/>
</dbReference>
<dbReference type="GO" id="GO:0005524">
    <property type="term" value="F:ATP binding"/>
    <property type="evidence" value="ECO:0007669"/>
    <property type="project" value="UniProtKB-KW"/>
</dbReference>
<keyword evidence="5" id="KW-0143">Chaperone</keyword>
<keyword evidence="3 6" id="KW-0067">ATP-binding</keyword>
<gene>
    <name evidence="8" type="ORF">GCM10010365_17550</name>
</gene>
<keyword evidence="2 6" id="KW-0547">Nucleotide-binding</keyword>
<dbReference type="PANTHER" id="PTHR19375">
    <property type="entry name" value="HEAT SHOCK PROTEIN 70KDA"/>
    <property type="match status" value="1"/>
</dbReference>
<evidence type="ECO:0000313" key="8">
    <source>
        <dbReference type="EMBL" id="GGY99358.1"/>
    </source>
</evidence>
<dbReference type="PROSITE" id="PS01036">
    <property type="entry name" value="HSP70_3"/>
    <property type="match status" value="1"/>
</dbReference>
<protein>
    <submittedName>
        <fullName evidence="8">Molecular chaperone DnaK</fullName>
    </submittedName>
</protein>
<organism evidence="8 9">
    <name type="scientific">Streptomyces poonensis</name>
    <dbReference type="NCBI Taxonomy" id="68255"/>
    <lineage>
        <taxon>Bacteria</taxon>
        <taxon>Bacillati</taxon>
        <taxon>Actinomycetota</taxon>
        <taxon>Actinomycetes</taxon>
        <taxon>Kitasatosporales</taxon>
        <taxon>Streptomycetaceae</taxon>
        <taxon>Streptomyces</taxon>
    </lineage>
</organism>
<sequence>MNGDREPDGGRREAVLVVDLGTTTTSAMVLAPDGSCHLLRHENGWDAQTWMPTAVFLAEDDSGSADGFLVGWPAFERRADDPARYRAEFKPDIGNDVPVPFGPKSFPVRVLVASVLRHLREAADVCKPTPRRLLVTVPAVPGPARRETMIAAGLEAGFEDVELLAEPLAAAHAPVVGGPWPVGTIVLVYDFGGGSFDTALVRIGEDEHQLLDQDGLPTRHGGRDVDAALRQDLTPAADRYLAADPARGGLRDRLERRVSDATTRLKHRLSAREHASVDITLGIDPQRSSRRRLREISDPIVAGTVDCCRALVERRGIAPAELGGVLLTGGSTRLPGVAAHLREAFGVEPRTTEDPVLAVVRGAARWALRIPAHATTGVAPSVVDVPLKWSFPQEEAVLVRWLVAPRDAFPAGAVLARVRLADGSLHDLRAPDAGRIVRLHAIDGERVYGDDWLVTVTKTVLPGEEASYNIVPWATRAAPVARDRGAGPAGSEHLHAPREGGSRPV</sequence>
<comment type="similarity">
    <text evidence="1 6">Belongs to the heat shock protein 70 family.</text>
</comment>
<evidence type="ECO:0000313" key="9">
    <source>
        <dbReference type="Proteomes" id="UP000622166"/>
    </source>
</evidence>
<dbReference type="AlphaFoldDB" id="A0A918PDP1"/>
<reference evidence="8" key="1">
    <citation type="journal article" date="2014" name="Int. J. Syst. Evol. Microbiol.">
        <title>Complete genome sequence of Corynebacterium casei LMG S-19264T (=DSM 44701T), isolated from a smear-ripened cheese.</title>
        <authorList>
            <consortium name="US DOE Joint Genome Institute (JGI-PGF)"/>
            <person name="Walter F."/>
            <person name="Albersmeier A."/>
            <person name="Kalinowski J."/>
            <person name="Ruckert C."/>
        </authorList>
    </citation>
    <scope>NUCLEOTIDE SEQUENCE</scope>
    <source>
        <strain evidence="8">JCM 4815</strain>
    </source>
</reference>
<dbReference type="RefSeq" id="WP_189856974.1">
    <property type="nucleotide sequence ID" value="NZ_BMVW01000002.1"/>
</dbReference>
<dbReference type="InterPro" id="IPR013126">
    <property type="entry name" value="Hsp_70_fam"/>
</dbReference>